<sequence length="227" mass="24764">MFIRIFLSLSAAATLLLTGCAAGPGGWIDKKQVTAAARAKGLVDVRAAIPGIRVDLRYATRHNVTGRPLYPRNMPCLLRAATLERLKVAQAALKAQGYGVKIWDAWRPPEVQRLLVSKDGESGMFMDPETSGWSRHCGGVSLDATLVDASGHEMRMPTAFDENFAQAGSDQIPADPVVRQNLQILHSAMRAAGLKPLPAEWWHFDDIDHISHPVLVVKGEDIGILVR</sequence>
<evidence type="ECO:0000256" key="10">
    <source>
        <dbReference type="SAM" id="SignalP"/>
    </source>
</evidence>
<dbReference type="InterPro" id="IPR009045">
    <property type="entry name" value="Zn_M74/Hedgehog-like"/>
</dbReference>
<dbReference type="PANTHER" id="PTHR43126:SF1">
    <property type="entry name" value="D-ALANYL-D-ALANINE DIPEPTIDASE"/>
    <property type="match status" value="1"/>
</dbReference>
<dbReference type="RefSeq" id="WP_146852816.1">
    <property type="nucleotide sequence ID" value="NZ_BKAG01000033.1"/>
</dbReference>
<feature type="binding site" evidence="9">
    <location>
        <position position="143"/>
    </location>
    <ligand>
        <name>Zn(2+)</name>
        <dbReference type="ChEBI" id="CHEBI:29105"/>
        <note>catalytic</note>
    </ligand>
</feature>
<dbReference type="HAMAP" id="MF_01924">
    <property type="entry name" value="A_A_dipeptidase"/>
    <property type="match status" value="1"/>
</dbReference>
<evidence type="ECO:0000256" key="1">
    <source>
        <dbReference type="ARBA" id="ARBA00001362"/>
    </source>
</evidence>
<feature type="site" description="Transition state stabilizer" evidence="9">
    <location>
        <position position="107"/>
    </location>
</feature>
<dbReference type="Gene3D" id="3.30.1380.10">
    <property type="match status" value="1"/>
</dbReference>
<feature type="binding site" evidence="9">
    <location>
        <position position="203"/>
    </location>
    <ligand>
        <name>Zn(2+)</name>
        <dbReference type="ChEBI" id="CHEBI:29105"/>
        <note>catalytic</note>
    </ligand>
</feature>
<evidence type="ECO:0000256" key="3">
    <source>
        <dbReference type="ARBA" id="ARBA00022723"/>
    </source>
</evidence>
<evidence type="ECO:0000256" key="9">
    <source>
        <dbReference type="HAMAP-Rule" id="MF_01924"/>
    </source>
</evidence>
<organism evidence="11 12">
    <name type="scientific">Brevifollis gellanilyticus</name>
    <dbReference type="NCBI Taxonomy" id="748831"/>
    <lineage>
        <taxon>Bacteria</taxon>
        <taxon>Pseudomonadati</taxon>
        <taxon>Verrucomicrobiota</taxon>
        <taxon>Verrucomicrobiia</taxon>
        <taxon>Verrucomicrobiales</taxon>
        <taxon>Verrucomicrobiaceae</taxon>
    </lineage>
</organism>
<keyword evidence="7 9" id="KW-0482">Metalloprotease</keyword>
<dbReference type="InterPro" id="IPR000755">
    <property type="entry name" value="A_A_dipeptidase"/>
</dbReference>
<evidence type="ECO:0000256" key="8">
    <source>
        <dbReference type="ARBA" id="ARBA00023316"/>
    </source>
</evidence>
<comment type="catalytic activity">
    <reaction evidence="1 9">
        <text>D-alanyl-D-alanine + H2O = 2 D-alanine</text>
        <dbReference type="Rhea" id="RHEA:20661"/>
        <dbReference type="ChEBI" id="CHEBI:15377"/>
        <dbReference type="ChEBI" id="CHEBI:57416"/>
        <dbReference type="ChEBI" id="CHEBI:57822"/>
        <dbReference type="EC" id="3.4.13.22"/>
    </reaction>
</comment>
<keyword evidence="6 9" id="KW-0224">Dipeptidase</keyword>
<keyword evidence="12" id="KW-1185">Reference proteome</keyword>
<comment type="caution">
    <text evidence="11">The sequence shown here is derived from an EMBL/GenBank/DDBJ whole genome shotgun (WGS) entry which is preliminary data.</text>
</comment>
<comment type="similarity">
    <text evidence="9">Belongs to the peptidase M15D family.</text>
</comment>
<evidence type="ECO:0000256" key="7">
    <source>
        <dbReference type="ARBA" id="ARBA00023049"/>
    </source>
</evidence>
<dbReference type="GO" id="GO:0160237">
    <property type="term" value="F:D-Ala-D-Ala dipeptidase activity"/>
    <property type="evidence" value="ECO:0007669"/>
    <property type="project" value="UniProtKB-EC"/>
</dbReference>
<evidence type="ECO:0000256" key="4">
    <source>
        <dbReference type="ARBA" id="ARBA00022801"/>
    </source>
</evidence>
<dbReference type="CDD" id="cd14840">
    <property type="entry name" value="D-Ala-D-Ala_dipeptidase_Aad"/>
    <property type="match status" value="1"/>
</dbReference>
<feature type="signal peptide" evidence="10">
    <location>
        <begin position="1"/>
        <end position="22"/>
    </location>
</feature>
<dbReference type="EMBL" id="BKAG01000033">
    <property type="protein sequence ID" value="GEP44658.1"/>
    <property type="molecule type" value="Genomic_DNA"/>
</dbReference>
<evidence type="ECO:0000256" key="6">
    <source>
        <dbReference type="ARBA" id="ARBA00022997"/>
    </source>
</evidence>
<evidence type="ECO:0000313" key="11">
    <source>
        <dbReference type="EMBL" id="GEP44658.1"/>
    </source>
</evidence>
<dbReference type="PANTHER" id="PTHR43126">
    <property type="entry name" value="D-ALANYL-D-ALANINE DIPEPTIDASE"/>
    <property type="match status" value="1"/>
</dbReference>
<dbReference type="GO" id="GO:0008237">
    <property type="term" value="F:metallopeptidase activity"/>
    <property type="evidence" value="ECO:0007669"/>
    <property type="project" value="UniProtKB-KW"/>
</dbReference>
<dbReference type="GO" id="GO:0006508">
    <property type="term" value="P:proteolysis"/>
    <property type="evidence" value="ECO:0007669"/>
    <property type="project" value="UniProtKB-KW"/>
</dbReference>
<dbReference type="Proteomes" id="UP000321577">
    <property type="component" value="Unassembled WGS sequence"/>
</dbReference>
<feature type="chain" id="PRO_5021889756" description="D-alanyl-D-alanine dipeptidase" evidence="10">
    <location>
        <begin position="23"/>
        <end position="227"/>
    </location>
</feature>
<feature type="active site" description="Proton donor/acceptor" evidence="9">
    <location>
        <position position="200"/>
    </location>
</feature>
<evidence type="ECO:0000313" key="12">
    <source>
        <dbReference type="Proteomes" id="UP000321577"/>
    </source>
</evidence>
<dbReference type="OrthoDB" id="9801430at2"/>
<accession>A0A512MD65</accession>
<dbReference type="AlphaFoldDB" id="A0A512MD65"/>
<keyword evidence="5 9" id="KW-0862">Zinc</keyword>
<comment type="function">
    <text evidence="9">Catalyzes hydrolysis of the D-alanyl-D-alanine dipeptide.</text>
</comment>
<keyword evidence="10" id="KW-0732">Signal</keyword>
<gene>
    <name evidence="11" type="ORF">BGE01nite_39490</name>
</gene>
<proteinExistence type="inferred from homology"/>
<keyword evidence="2 9" id="KW-0645">Protease</keyword>
<dbReference type="Pfam" id="PF01427">
    <property type="entry name" value="Peptidase_M15"/>
    <property type="match status" value="1"/>
</dbReference>
<dbReference type="PROSITE" id="PS51257">
    <property type="entry name" value="PROKAR_LIPOPROTEIN"/>
    <property type="match status" value="1"/>
</dbReference>
<dbReference type="SUPFAM" id="SSF55166">
    <property type="entry name" value="Hedgehog/DD-peptidase"/>
    <property type="match status" value="1"/>
</dbReference>
<comment type="cofactor">
    <cofactor evidence="9">
        <name>Zn(2+)</name>
        <dbReference type="ChEBI" id="CHEBI:29105"/>
    </cofactor>
    <text evidence="9">Binds 1 zinc ion per subunit.</text>
</comment>
<reference evidence="11 12" key="1">
    <citation type="submission" date="2019-07" db="EMBL/GenBank/DDBJ databases">
        <title>Whole genome shotgun sequence of Brevifollis gellanilyticus NBRC 108608.</title>
        <authorList>
            <person name="Hosoyama A."/>
            <person name="Uohara A."/>
            <person name="Ohji S."/>
            <person name="Ichikawa N."/>
        </authorList>
    </citation>
    <scope>NUCLEOTIDE SEQUENCE [LARGE SCALE GENOMIC DNA]</scope>
    <source>
        <strain evidence="11 12">NBRC 108608</strain>
    </source>
</reference>
<keyword evidence="8" id="KW-0961">Cell wall biogenesis/degradation</keyword>
<name>A0A512MD65_9BACT</name>
<keyword evidence="3 9" id="KW-0479">Metal-binding</keyword>
<evidence type="ECO:0000256" key="2">
    <source>
        <dbReference type="ARBA" id="ARBA00022670"/>
    </source>
</evidence>
<evidence type="ECO:0000256" key="5">
    <source>
        <dbReference type="ARBA" id="ARBA00022833"/>
    </source>
</evidence>
<dbReference type="EC" id="3.4.13.22" evidence="9"/>
<feature type="binding site" evidence="9">
    <location>
        <position position="136"/>
    </location>
    <ligand>
        <name>Zn(2+)</name>
        <dbReference type="ChEBI" id="CHEBI:29105"/>
        <note>catalytic</note>
    </ligand>
</feature>
<keyword evidence="4 9" id="KW-0378">Hydrolase</keyword>
<dbReference type="GO" id="GO:0071555">
    <property type="term" value="P:cell wall organization"/>
    <property type="evidence" value="ECO:0007669"/>
    <property type="project" value="UniProtKB-KW"/>
</dbReference>
<protein>
    <recommendedName>
        <fullName evidence="9">D-alanyl-D-alanine dipeptidase</fullName>
        <shortName evidence="9">D-Ala-D-Ala dipeptidase</shortName>
        <ecNumber evidence="9">3.4.13.22</ecNumber>
    </recommendedName>
</protein>
<dbReference type="GO" id="GO:0008270">
    <property type="term" value="F:zinc ion binding"/>
    <property type="evidence" value="ECO:0007669"/>
    <property type="project" value="UniProtKB-UniRule"/>
</dbReference>